<dbReference type="FunFam" id="3.20.20.450:FF:000001">
    <property type="entry name" value="Cyclic di-GMP phosphodiesterase yahA"/>
    <property type="match status" value="1"/>
</dbReference>
<dbReference type="InterPro" id="IPR029787">
    <property type="entry name" value="Nucleotide_cyclase"/>
</dbReference>
<organism evidence="10 11">
    <name type="scientific">Marinobacter mobilis</name>
    <dbReference type="NCBI Taxonomy" id="488533"/>
    <lineage>
        <taxon>Bacteria</taxon>
        <taxon>Pseudomonadati</taxon>
        <taxon>Pseudomonadota</taxon>
        <taxon>Gammaproteobacteria</taxon>
        <taxon>Pseudomonadales</taxon>
        <taxon>Marinobacteraceae</taxon>
        <taxon>Marinobacter</taxon>
    </lineage>
</organism>
<dbReference type="SMART" id="SM00448">
    <property type="entry name" value="REC"/>
    <property type="match status" value="1"/>
</dbReference>
<comment type="cofactor">
    <cofactor evidence="1">
        <name>Mg(2+)</name>
        <dbReference type="ChEBI" id="CHEBI:18420"/>
    </cofactor>
</comment>
<comment type="catalytic activity">
    <reaction evidence="4">
        <text>3',3'-c-di-GMP + H2O = 5'-phosphoguanylyl(3'-&gt;5')guanosine + H(+)</text>
        <dbReference type="Rhea" id="RHEA:24902"/>
        <dbReference type="ChEBI" id="CHEBI:15377"/>
        <dbReference type="ChEBI" id="CHEBI:15378"/>
        <dbReference type="ChEBI" id="CHEBI:58754"/>
        <dbReference type="ChEBI" id="CHEBI:58805"/>
        <dbReference type="EC" id="3.1.4.52"/>
    </reaction>
    <physiologicalReaction direction="left-to-right" evidence="4">
        <dbReference type="Rhea" id="RHEA:24903"/>
    </physiologicalReaction>
</comment>
<dbReference type="PANTHER" id="PTHR44757:SF2">
    <property type="entry name" value="BIOFILM ARCHITECTURE MAINTENANCE PROTEIN MBAA"/>
    <property type="match status" value="1"/>
</dbReference>
<dbReference type="STRING" id="488533.SAMN04487960_107142"/>
<dbReference type="InterPro" id="IPR000014">
    <property type="entry name" value="PAS"/>
</dbReference>
<evidence type="ECO:0000313" key="11">
    <source>
        <dbReference type="Proteomes" id="UP000199675"/>
    </source>
</evidence>
<dbReference type="Gene3D" id="3.30.70.270">
    <property type="match status" value="1"/>
</dbReference>
<dbReference type="InterPro" id="IPR013767">
    <property type="entry name" value="PAS_fold"/>
</dbReference>
<evidence type="ECO:0000256" key="2">
    <source>
        <dbReference type="ARBA" id="ARBA00012282"/>
    </source>
</evidence>
<dbReference type="InterPro" id="IPR043128">
    <property type="entry name" value="Rev_trsase/Diguanyl_cyclase"/>
</dbReference>
<dbReference type="SUPFAM" id="SSF141868">
    <property type="entry name" value="EAL domain-like"/>
    <property type="match status" value="1"/>
</dbReference>
<dbReference type="InterPro" id="IPR001789">
    <property type="entry name" value="Sig_transdc_resp-reg_receiver"/>
</dbReference>
<dbReference type="AlphaFoldDB" id="A0A1H3A184"/>
<keyword evidence="5" id="KW-0597">Phosphoprotein</keyword>
<dbReference type="SMART" id="SM00052">
    <property type="entry name" value="EAL"/>
    <property type="match status" value="1"/>
</dbReference>
<dbReference type="FunFam" id="3.30.70.270:FF:000001">
    <property type="entry name" value="Diguanylate cyclase domain protein"/>
    <property type="match status" value="1"/>
</dbReference>
<evidence type="ECO:0000256" key="3">
    <source>
        <dbReference type="ARBA" id="ARBA00022636"/>
    </source>
</evidence>
<dbReference type="InterPro" id="IPR035965">
    <property type="entry name" value="PAS-like_dom_sf"/>
</dbReference>
<dbReference type="PROSITE" id="PS50883">
    <property type="entry name" value="EAL"/>
    <property type="match status" value="1"/>
</dbReference>
<dbReference type="Pfam" id="PF00989">
    <property type="entry name" value="PAS"/>
    <property type="match status" value="1"/>
</dbReference>
<name>A0A1H3A184_9GAMM</name>
<evidence type="ECO:0000256" key="4">
    <source>
        <dbReference type="ARBA" id="ARBA00051114"/>
    </source>
</evidence>
<feature type="domain" description="EAL" evidence="8">
    <location>
        <begin position="464"/>
        <end position="718"/>
    </location>
</feature>
<dbReference type="CDD" id="cd01948">
    <property type="entry name" value="EAL"/>
    <property type="match status" value="1"/>
</dbReference>
<keyword evidence="3" id="KW-0973">c-di-GMP</keyword>
<evidence type="ECO:0000259" key="9">
    <source>
        <dbReference type="PROSITE" id="PS50887"/>
    </source>
</evidence>
<evidence type="ECO:0000256" key="5">
    <source>
        <dbReference type="PROSITE-ProRule" id="PRU00169"/>
    </source>
</evidence>
<dbReference type="InterPro" id="IPR001633">
    <property type="entry name" value="EAL_dom"/>
</dbReference>
<dbReference type="EC" id="3.1.4.52" evidence="2"/>
<feature type="domain" description="GGDEF" evidence="9">
    <location>
        <begin position="322"/>
        <end position="455"/>
    </location>
</feature>
<feature type="modified residue" description="4-aspartylphosphate" evidence="5">
    <location>
        <position position="66"/>
    </location>
</feature>
<protein>
    <recommendedName>
        <fullName evidence="2">cyclic-guanylate-specific phosphodiesterase</fullName>
        <ecNumber evidence="2">3.1.4.52</ecNumber>
    </recommendedName>
</protein>
<proteinExistence type="predicted"/>
<dbReference type="InterPro" id="IPR000160">
    <property type="entry name" value="GGDEF_dom"/>
</dbReference>
<evidence type="ECO:0000256" key="1">
    <source>
        <dbReference type="ARBA" id="ARBA00001946"/>
    </source>
</evidence>
<dbReference type="Pfam" id="PF00563">
    <property type="entry name" value="EAL"/>
    <property type="match status" value="1"/>
</dbReference>
<dbReference type="SMART" id="SM00267">
    <property type="entry name" value="GGDEF"/>
    <property type="match status" value="1"/>
</dbReference>
<evidence type="ECO:0000259" key="8">
    <source>
        <dbReference type="PROSITE" id="PS50883"/>
    </source>
</evidence>
<dbReference type="SMART" id="SM00091">
    <property type="entry name" value="PAS"/>
    <property type="match status" value="1"/>
</dbReference>
<dbReference type="SUPFAM" id="SSF55073">
    <property type="entry name" value="Nucleotide cyclase"/>
    <property type="match status" value="1"/>
</dbReference>
<sequence length="724" mass="81158">MTMDLQHLHPATGRPAEILVVDDDQRLLTSLATLLRQAGYQVTEALGGHVACQTLKEQSFDLAMLDLRMPGIDGFDVMSYAASARPECGVIVVSGESAFTSVSRALRRGALDYIKKPFDPEELLETVRNVLGQQSLLRDHADVQTRLKKSEALHRYIVNSSPDIVFMLDQDGRICFINNKVNTLLGYLPAELIGQHFSIILDDQDVARGTYAILDTSVSSDNPRTLELRMKTRGSRKANRHFEVTAFPIAPDTWPHIKDGSDRMSGQKARFYGTARDVTERKEAEAFINFQAYHDLLTRLPNRALFKDRLNLAITHARRNNQKLAVMFLDLDRFKVVNDTLGHAMGDRLLQAVTRRLEGCLRKGDTLSRFGGDEFTLLLPAIHGDDDAKHIAQKLIDALTTPFTLGEHEVFVGISIGIAVFPEAGQSMDQLIQNADIAMYHVKGRGKGDYRFFCDNMSIDSANRLSLERDLRLALDRDELRVYYQPQVCTQTGQIVGIEALVRWQHPDRGLLYPGDFLPLAEETRLIEDLSERVMAKACEDVGQWIKAGHKDLRLAVNLSPSQVEHPRFVETLIQQLQACDFPAGNLEIEITENVIMNDLDQISQKLRELADHGVRIAIDDFGTGYSSLNYLHRLPIHTLKVDQSFVRDIRNGDDGACIVNAIVAMAHGLKLDIVAEGVETDAQLHYLRKLGCHQVQGFFYGPPRPPEAIQQALKQTHLQMAAI</sequence>
<dbReference type="PROSITE" id="PS50112">
    <property type="entry name" value="PAS"/>
    <property type="match status" value="1"/>
</dbReference>
<dbReference type="PROSITE" id="PS50110">
    <property type="entry name" value="RESPONSE_REGULATORY"/>
    <property type="match status" value="1"/>
</dbReference>
<dbReference type="Gene3D" id="3.30.450.20">
    <property type="entry name" value="PAS domain"/>
    <property type="match status" value="1"/>
</dbReference>
<dbReference type="InterPro" id="IPR052155">
    <property type="entry name" value="Biofilm_reg_signaling"/>
</dbReference>
<gene>
    <name evidence="10" type="ORF">SAMN04487960_107142</name>
</gene>
<dbReference type="Gene3D" id="3.20.20.450">
    <property type="entry name" value="EAL domain"/>
    <property type="match status" value="1"/>
</dbReference>
<dbReference type="GO" id="GO:0000160">
    <property type="term" value="P:phosphorelay signal transduction system"/>
    <property type="evidence" value="ECO:0007669"/>
    <property type="project" value="InterPro"/>
</dbReference>
<feature type="domain" description="PAS" evidence="7">
    <location>
        <begin position="150"/>
        <end position="221"/>
    </location>
</feature>
<dbReference type="InterPro" id="IPR035919">
    <property type="entry name" value="EAL_sf"/>
</dbReference>
<accession>A0A1H3A184</accession>
<dbReference type="SUPFAM" id="SSF52172">
    <property type="entry name" value="CheY-like"/>
    <property type="match status" value="1"/>
</dbReference>
<dbReference type="Pfam" id="PF00072">
    <property type="entry name" value="Response_reg"/>
    <property type="match status" value="1"/>
</dbReference>
<dbReference type="CDD" id="cd01949">
    <property type="entry name" value="GGDEF"/>
    <property type="match status" value="1"/>
</dbReference>
<dbReference type="OrthoDB" id="9816034at2"/>
<dbReference type="EMBL" id="FNNE01000007">
    <property type="protein sequence ID" value="SDX22988.1"/>
    <property type="molecule type" value="Genomic_DNA"/>
</dbReference>
<dbReference type="PROSITE" id="PS50887">
    <property type="entry name" value="GGDEF"/>
    <property type="match status" value="1"/>
</dbReference>
<keyword evidence="11" id="KW-1185">Reference proteome</keyword>
<evidence type="ECO:0000313" key="10">
    <source>
        <dbReference type="EMBL" id="SDX22988.1"/>
    </source>
</evidence>
<dbReference type="Proteomes" id="UP000199675">
    <property type="component" value="Unassembled WGS sequence"/>
</dbReference>
<evidence type="ECO:0000259" key="6">
    <source>
        <dbReference type="PROSITE" id="PS50110"/>
    </source>
</evidence>
<dbReference type="CDD" id="cd00130">
    <property type="entry name" value="PAS"/>
    <property type="match status" value="1"/>
</dbReference>
<evidence type="ECO:0000259" key="7">
    <source>
        <dbReference type="PROSITE" id="PS50112"/>
    </source>
</evidence>
<dbReference type="PANTHER" id="PTHR44757">
    <property type="entry name" value="DIGUANYLATE CYCLASE DGCP"/>
    <property type="match status" value="1"/>
</dbReference>
<dbReference type="InterPro" id="IPR011006">
    <property type="entry name" value="CheY-like_superfamily"/>
</dbReference>
<dbReference type="Pfam" id="PF00990">
    <property type="entry name" value="GGDEF"/>
    <property type="match status" value="1"/>
</dbReference>
<dbReference type="SUPFAM" id="SSF55785">
    <property type="entry name" value="PYP-like sensor domain (PAS domain)"/>
    <property type="match status" value="1"/>
</dbReference>
<dbReference type="GO" id="GO:0071732">
    <property type="term" value="P:cellular response to nitric oxide"/>
    <property type="evidence" value="ECO:0007669"/>
    <property type="project" value="UniProtKB-ARBA"/>
</dbReference>
<dbReference type="NCBIfam" id="TIGR00254">
    <property type="entry name" value="GGDEF"/>
    <property type="match status" value="1"/>
</dbReference>
<feature type="domain" description="Response regulatory" evidence="6">
    <location>
        <begin position="17"/>
        <end position="131"/>
    </location>
</feature>
<reference evidence="10 11" key="1">
    <citation type="submission" date="2016-10" db="EMBL/GenBank/DDBJ databases">
        <authorList>
            <person name="de Groot N.N."/>
        </authorList>
    </citation>
    <scope>NUCLEOTIDE SEQUENCE [LARGE SCALE GENOMIC DNA]</scope>
    <source>
        <strain evidence="10 11">CGMCC 1.7059</strain>
    </source>
</reference>
<dbReference type="NCBIfam" id="TIGR00229">
    <property type="entry name" value="sensory_box"/>
    <property type="match status" value="1"/>
</dbReference>
<dbReference type="Gene3D" id="3.40.50.2300">
    <property type="match status" value="1"/>
</dbReference>
<dbReference type="GO" id="GO:0071111">
    <property type="term" value="F:cyclic-guanylate-specific phosphodiesterase activity"/>
    <property type="evidence" value="ECO:0007669"/>
    <property type="project" value="UniProtKB-EC"/>
</dbReference>